<dbReference type="SMART" id="SM00825">
    <property type="entry name" value="PKS_KS"/>
    <property type="match status" value="1"/>
</dbReference>
<dbReference type="PROSITE" id="PS52004">
    <property type="entry name" value="KS3_2"/>
    <property type="match status" value="1"/>
</dbReference>
<evidence type="ECO:0000256" key="11">
    <source>
        <dbReference type="SAM" id="MobiDB-lite"/>
    </source>
</evidence>
<evidence type="ECO:0000256" key="6">
    <source>
        <dbReference type="ARBA" id="ARBA00022737"/>
    </source>
</evidence>
<dbReference type="SUPFAM" id="SSF55048">
    <property type="entry name" value="Probable ACP-binding domain of malonyl-CoA ACP transacylase"/>
    <property type="match status" value="1"/>
</dbReference>
<dbReference type="SUPFAM" id="SSF53901">
    <property type="entry name" value="Thiolase-like"/>
    <property type="match status" value="1"/>
</dbReference>
<dbReference type="InterPro" id="IPR016035">
    <property type="entry name" value="Acyl_Trfase/lysoPLipase"/>
</dbReference>
<dbReference type="InterPro" id="IPR042099">
    <property type="entry name" value="ANL_N_sf"/>
</dbReference>
<dbReference type="Pfam" id="PF14765">
    <property type="entry name" value="PS-DH"/>
    <property type="match status" value="1"/>
</dbReference>
<keyword evidence="3" id="KW-0436">Ligase</keyword>
<dbReference type="Pfam" id="PF22336">
    <property type="entry name" value="RhiE-like_linker"/>
    <property type="match status" value="1"/>
</dbReference>
<dbReference type="InterPro" id="IPR049900">
    <property type="entry name" value="PKS_mFAS_DH"/>
</dbReference>
<dbReference type="GO" id="GO:0016874">
    <property type="term" value="F:ligase activity"/>
    <property type="evidence" value="ECO:0007669"/>
    <property type="project" value="UniProtKB-KW"/>
</dbReference>
<dbReference type="SUPFAM" id="SSF56801">
    <property type="entry name" value="Acetyl-CoA synthetase-like"/>
    <property type="match status" value="1"/>
</dbReference>
<evidence type="ECO:0000313" key="16">
    <source>
        <dbReference type="Proteomes" id="UP000027238"/>
    </source>
</evidence>
<dbReference type="Gene3D" id="3.40.50.12780">
    <property type="entry name" value="N-terminal domain of ligase-like"/>
    <property type="match status" value="1"/>
</dbReference>
<dbReference type="Pfam" id="PF08659">
    <property type="entry name" value="KR"/>
    <property type="match status" value="1"/>
</dbReference>
<dbReference type="SMART" id="SM00826">
    <property type="entry name" value="PKS_DH"/>
    <property type="match status" value="1"/>
</dbReference>
<feature type="domain" description="PKS/mFAS DH" evidence="14">
    <location>
        <begin position="965"/>
        <end position="1274"/>
    </location>
</feature>
<dbReference type="InterPro" id="IPR042104">
    <property type="entry name" value="PKS_dehydratase_sf"/>
</dbReference>
<keyword evidence="16" id="KW-1185">Reference proteome</keyword>
<dbReference type="Gene3D" id="3.40.47.10">
    <property type="match status" value="1"/>
</dbReference>
<evidence type="ECO:0000256" key="4">
    <source>
        <dbReference type="ARBA" id="ARBA00022603"/>
    </source>
</evidence>
<feature type="region of interest" description="N-terminal hotdog fold" evidence="10">
    <location>
        <begin position="965"/>
        <end position="1101"/>
    </location>
</feature>
<feature type="domain" description="Carrier" evidence="12">
    <location>
        <begin position="3615"/>
        <end position="3691"/>
    </location>
</feature>
<dbReference type="Pfam" id="PF00698">
    <property type="entry name" value="Acyl_transf_1"/>
    <property type="match status" value="1"/>
</dbReference>
<dbReference type="GO" id="GO:0031177">
    <property type="term" value="F:phosphopantetheine binding"/>
    <property type="evidence" value="ECO:0007669"/>
    <property type="project" value="InterPro"/>
</dbReference>
<name>A0A066XT85_COLSU</name>
<dbReference type="PROSITE" id="PS50075">
    <property type="entry name" value="CARRIER"/>
    <property type="match status" value="2"/>
</dbReference>
<evidence type="ECO:0000256" key="3">
    <source>
        <dbReference type="ARBA" id="ARBA00022598"/>
    </source>
</evidence>
<gene>
    <name evidence="15" type="ORF">CSUB01_03728</name>
</gene>
<dbReference type="InterPro" id="IPR016036">
    <property type="entry name" value="Malonyl_transacylase_ACP-bd"/>
</dbReference>
<dbReference type="InterPro" id="IPR036736">
    <property type="entry name" value="ACP-like_sf"/>
</dbReference>
<keyword evidence="4" id="KW-0489">Methyltransferase</keyword>
<feature type="active site" description="Proton donor; for dehydratase activity" evidence="10">
    <location>
        <position position="1176"/>
    </location>
</feature>
<dbReference type="SMART" id="SM00822">
    <property type="entry name" value="PKS_KR"/>
    <property type="match status" value="1"/>
</dbReference>
<dbReference type="Gene3D" id="3.10.129.110">
    <property type="entry name" value="Polyketide synthase dehydratase"/>
    <property type="match status" value="1"/>
</dbReference>
<sequence>MAYTQPPKEPIAIIGRACRFPGENSTSPSGLWDLLLAPRDLTKPIPPESRFNPDGFYHPNGEHHGSSNIKESYFIEEDPRLFDAGFFNIAPREAEAIDPQQRLLLETTYEAMENAGLSLQGMKGSSTSVYVGIMSADYTETQLRDPESVSQYWVTGSSRALTSNRLSYFFDWRGPSMTIDTACSSSMAALHLAVQSLRNGECQVSCVAGANLLLAPDSFIGASNLHLLSPDGKSKMWDITADGYARGEGICAMFLKPLSQALRDGNRVDALIRETGINSDGRTQGITQPSATAQTALIRKTYRNAGLDLGRAEDRPQYIEAHGTGTQAGDPQEASAISQTFFPPNEEHDKLFVGSVKTVIGHTEGCAGMAGLLKITLAMQHKIIPPNLHFHKLNPSVAPWYRNLQICTRPQEWPRVAPGHPLRASINGFGSGGTNVHVIVESYLPEAHDHGPWGPPGGSLNTLSPVPEDTDFSPIPLVFSANSESALVAMLERYANLLANTDVSMQRLAATLSSHRSVLAVRIAVPGTSRKDALEAIVKQLSIFRETPGKSIGTRSITEFGQNRSTRILGIFTGQGAQWPEMGKSLIRQCPLFRETIEALEQSLRLLPDPPDWSLKAELMASPQESRLNEAVLAQPLCTAIQIALVRLLHHSGVSFHTVIGHSSGEIAAAYAAGKISAHDAIRVAYYRGLHAKLAGGLHGQNGSMVAVAFGIDEAIEFCSATEFRGRLTVAASNSPTSVTLSGDVDAVDEAKKSLDQEGLFNRVLKVDTAYHSHHMQPCDKSYAASLSHCNIHILSGNENTAWISSVYENNPQMSSENDIGLKGKYWRDNMLQKVLFSQAVEHALDQTEKPYDLILEIGPHPSLRGPVLDTVKAKVGTDIPYSGVLDRKADDVSALSSALGFIWTTLGSAAVDFGGYWSAYGLEKTPADLAPLADLPTYPWDHQTLFWRESRINKQFRSRVDMPHELLGKRTPDDTDYEPRWRNFFNLNEMPWLRGHCIQNEIIVPGATYCVMALEAARAISKGKHVESIELLDVKIRRPMMIDETSVGSETLFSLHSDPDPSNGENGLIQASFSLSAASSQDGQMALIATGEIRIYNGSRPSWLPSSTKHRKPQPGLTPINIDRFYESLNKVGLNYNGPFKRLTYAERRMDMASAVVAVDEEMASSMPVHPTWLDVCIQTIFAAYAAPRDDSLWTAFVPTRIGRLIFTPTEGNAFHTPALMNVDTYITEFTPAFQAELPKITGDLSVYDANTKKLTLHVEDITLSSIVPSTEKDDRKVFLRTVWERDILSGPALEPPPATASPDEVELIDACEAAVCHYLLKLKTEDTWRKMGKKNPNLSSLVEHTSRRAKIGPPQPELGPIMERFGESIDMRLIRAIGEKHLRIAQNSTEAIDSEQDLMGELVFQWHKEGLGFAQVHRHIVSTAKQISHRYPRLRILQVGPSSASLVRSMCEELGHAFTSYTIVAGSKHAIEEMEAELVPRPARVSFGVLDVEQGLEEAKSIAAAGSLDLVIVHQTFVNQKMALATIRAMIQPGGFLLMMAATGDQLRFPFFLSSVPMPENQEGESTQTSLKNATQGELHSVLQQADFSGIDSIAFDSVPEKHSFSVIVSQAIDDQFRFLRDPLAFPKLAPPLKEKLVVLGGLSDEVSKLIEGVIAQLHPLWQGEIVTVKSLIELGSYIVINDTVNLLSLTELDRPLLQRFQAADMKTFQHLLSRSKNILWVTQGATSGSPYHCGTLGLGRVFVAENPQKSLQFLDMDKFQGCESIIAQSLLRLVTGTSNGENEGKVSRLWTVEPELAFVNGHLLIPRLFPDSERNLRINSLRRKIESPIRVRTQPVTLVRSRGSGGKVTYAAELHQSSNPADSFPVHDRMALTVEYCSADPVIPNYGDQGLFCCIGHAQDGNRFLVLADSISSFITVPRAWAIRLADEDLQDSLPLPLLTRVMEEIKSRVIENAMPSGHSTLLYDLDAGLTAAMERLQTFSSKEFHFICSHAKSGGDSPYNNRIIFDSNVSRRDLKSKIPPTVGLLIHLGQRQDIDQLSAIRQALPPNTMIATFDDLDSVDLAPRELLFEALDYVEKGSSVSSRATESTKVIKASHILKERFERHSGPVVVDWTGDPIITLTQKPLDPSRLFSRKKTYILMGLSGQVGQSMCRWMVANGARHIVVTSRDPDKKVFWKEELNRKGANIVIEAVDITVKAQLARLRTRILEAMPPIGGVANGAMVLLDSLFADMTYESLQKTMRPKVDGSRNMDEVFSGDNLDFFIMFSSITAATGTPGQSSYAAANNFMVGLASQRRARGLPASVIDIGMIIGIGYMRRAEGDSGDSALETSLRTKAHYMPISERDLHLFLTEAIHIGNRDEDREIVTGLEISSTTSDPSPFWYSNPRFSQLIVNTSPLEASSTAGQKSLNDKLLGASTLDEALRIMKGSLLAYLSSSLKMPIENIFMEVPLIDLGIDSLVAVEIRNWIFSETRCDIPVLKILGGSSVKQICSDVVLSRRLFEQNPPEMSIAEQPVPPPRMPRGSKELSLEVDTLSVTLENLPPPDSVTQGNHSLNPPPSPPESPLTEFKPREYSRPVQSVSPRMSVHAGKEPDQELLDLSPPASPPAEYKEKAFRPIPLRTESMSAGQTRLYLSNQYSDDSRNLNCTASYSLSGNLDVTKLKVVLETLTHHHESFRTFFFTNEQDGRPLQGILKETRFQLREVPGISDSLDVKRELERTQEYHYNLEEGDMFIATLLTHVADSYTIIFGYHHIIMDGVSWQIFLRDLGRFYNDSGSLSSSTYMPTPYTSFVQKQRQDKTNGAFFERLRFFKDQLRDPVEPLPLFPFAKVSTRQALTHYATRDSVIYIDAKVVSAIKKTSQALRTTSFHFFCSAFQVLLHRLLSVDKMCIGMVTANRSDQTFSDTIGFFLEMLPILFRVDGQQTFEDLLRSTRNQTYAALARAGLPFEEIVKACDIPASTTGTSLFQVVFNYRMGASRVPSMRGVDMKFLEYTDAKTPFDLVVSVDELDSGAAMVTFSLQDYLYDQQSADLLARVYSHLLEELSKDTSSCVGSVSVFDEALRMEAINLGTGPRMELAPAPNETLSKIINNWAQRTPDSVAVKDMNGEILSYSQLMDRAGSVSIALSNAGVEASAPVGVLLDPNVDTIASMLGILRIGAAYVPLDVRNPDERLLDILQESGATIVLFHSPTAKRAKTLLGGLTNTQHMRLVSLDEVPWSSTQDIQDVSTLEGLAMMLYTSGSTGKPKGIPLTNANIRTPILGASEKISLGQEVVLQQSGQGFDAAVFQIFIALANGGTLVMADNRIDPAELAALMSRERVTCSVFIVSEMQVMLRFGYEELRRCPSWRFAVVAGETFTVNLLDQFRALSRSDLTIINAYGPTEASICSSIWQVSYADLETGAFSIPIGKPIANYGTYVVDEESNPVPVGWPGEIAISGPGVASGYANLPLLTETKFKHPKFLTEDRGWDRLYLTGDRGRMISDGSIVLSGRVDGDDQVKLRGLRVQLSDVARAIIEASHGKLADAAVLLHGSEPENQQLIAYTVFSRTSQVDDKHAFLRQLSLELPVPPYMRPTIIIPIDVLPVTERGKLDRRKLAETPLPRGHLEEEASDQLTENEARLRDIWRVVLGETTSSIPIQRSSDFFSVGGNSLLLLRLRAEIRQAFAVDFSLPELFQNSTLELLAARLTGDSSLVSIDWETETKPGESLFVSPGAQNKRNGTTQRSEGVSVLLTGATGFLGTALLRQLVELQDVARVHCVAVRPKSKGDTRPLGVQSSKIVRHAGDLTLTNLGMSQAEADEVFKDVDVIIHNGAEVSHMKNYRSLRAANVFSTMEIVRMASGRRTPIHYISTAGVTRLSGAAVQSESSLAPFQPPVDGSDGYIASKWASEVFLERVSKHLPWSIWIHRPSSITGGSVPALDIMHSLLEYSRCIKAVPDLAGSTGAFDFIHIDTVSKDIAMRAVSVINGDESNLENLVCYIHQSGDEVVPVDQFKDYLEGSDPGSYRVIPLREWVDAAMHHGLEEVVGSFLLATKGVIRAPLLQRGPRLDARRSIKTRN</sequence>
<dbReference type="Pfam" id="PF00109">
    <property type="entry name" value="ketoacyl-synt"/>
    <property type="match status" value="1"/>
</dbReference>
<evidence type="ECO:0000259" key="14">
    <source>
        <dbReference type="PROSITE" id="PS52019"/>
    </source>
</evidence>
<feature type="region of interest" description="Disordered" evidence="11">
    <location>
        <begin position="2541"/>
        <end position="2613"/>
    </location>
</feature>
<dbReference type="PROSITE" id="PS52019">
    <property type="entry name" value="PKS_MFAS_DH"/>
    <property type="match status" value="1"/>
</dbReference>
<dbReference type="GO" id="GO:0032259">
    <property type="term" value="P:methylation"/>
    <property type="evidence" value="ECO:0007669"/>
    <property type="project" value="UniProtKB-KW"/>
</dbReference>
<keyword evidence="8" id="KW-0511">Multifunctional enzyme</keyword>
<dbReference type="InterPro" id="IPR018201">
    <property type="entry name" value="Ketoacyl_synth_AS"/>
</dbReference>
<evidence type="ECO:0000313" key="15">
    <source>
        <dbReference type="EMBL" id="KDN70914.1"/>
    </source>
</evidence>
<dbReference type="CDD" id="cd05930">
    <property type="entry name" value="A_NRPS"/>
    <property type="match status" value="1"/>
</dbReference>
<feature type="domain" description="Carrier" evidence="12">
    <location>
        <begin position="2424"/>
        <end position="2501"/>
    </location>
</feature>
<dbReference type="FunFam" id="3.40.366.10:FF:000002">
    <property type="entry name" value="Probable polyketide synthase 2"/>
    <property type="match status" value="1"/>
</dbReference>
<dbReference type="OrthoDB" id="329835at2759"/>
<dbReference type="InterPro" id="IPR045851">
    <property type="entry name" value="AMP-bd_C_sf"/>
</dbReference>
<dbReference type="PANTHER" id="PTHR43775:SF20">
    <property type="entry name" value="HYBRID PKS-NRPS SYNTHETASE APDA"/>
    <property type="match status" value="1"/>
</dbReference>
<dbReference type="Pfam" id="PF21089">
    <property type="entry name" value="PKS_DH_N"/>
    <property type="match status" value="1"/>
</dbReference>
<organism evidence="15 16">
    <name type="scientific">Colletotrichum sublineola</name>
    <name type="common">Sorghum anthracnose fungus</name>
    <dbReference type="NCBI Taxonomy" id="1173701"/>
    <lineage>
        <taxon>Eukaryota</taxon>
        <taxon>Fungi</taxon>
        <taxon>Dikarya</taxon>
        <taxon>Ascomycota</taxon>
        <taxon>Pezizomycotina</taxon>
        <taxon>Sordariomycetes</taxon>
        <taxon>Hypocreomycetidae</taxon>
        <taxon>Glomerellales</taxon>
        <taxon>Glomerellaceae</taxon>
        <taxon>Colletotrichum</taxon>
        <taxon>Colletotrichum graminicola species complex</taxon>
    </lineage>
</organism>
<dbReference type="PROSITE" id="PS00606">
    <property type="entry name" value="KS3_1"/>
    <property type="match status" value="1"/>
</dbReference>
<dbReference type="PROSITE" id="PS00012">
    <property type="entry name" value="PHOSPHOPANTETHEINE"/>
    <property type="match status" value="2"/>
</dbReference>
<dbReference type="SMART" id="SM00823">
    <property type="entry name" value="PKS_PP"/>
    <property type="match status" value="2"/>
</dbReference>
<dbReference type="InterPro" id="IPR057326">
    <property type="entry name" value="KR_dom"/>
</dbReference>
<dbReference type="InterPro" id="IPR013968">
    <property type="entry name" value="PKS_KR"/>
</dbReference>
<dbReference type="InterPro" id="IPR020841">
    <property type="entry name" value="PKS_Beta-ketoAc_synthase_dom"/>
</dbReference>
<dbReference type="Gene3D" id="1.10.1200.10">
    <property type="entry name" value="ACP-like"/>
    <property type="match status" value="2"/>
</dbReference>
<dbReference type="Gene3D" id="3.40.366.10">
    <property type="entry name" value="Malonyl-Coenzyme A Acyl Carrier Protein, domain 2"/>
    <property type="match status" value="1"/>
</dbReference>
<dbReference type="InterPro" id="IPR014030">
    <property type="entry name" value="Ketoacyl_synth_N"/>
</dbReference>
<dbReference type="SUPFAM" id="SSF52777">
    <property type="entry name" value="CoA-dependent acyltransferases"/>
    <property type="match status" value="2"/>
</dbReference>
<evidence type="ECO:0000256" key="5">
    <source>
        <dbReference type="ARBA" id="ARBA00022679"/>
    </source>
</evidence>
<dbReference type="SUPFAM" id="SSF51735">
    <property type="entry name" value="NAD(P)-binding Rossmann-fold domains"/>
    <property type="match status" value="2"/>
</dbReference>
<keyword evidence="5" id="KW-0808">Transferase</keyword>
<dbReference type="InterPro" id="IPR020807">
    <property type="entry name" value="PKS_DH"/>
</dbReference>
<dbReference type="InterPro" id="IPR036291">
    <property type="entry name" value="NAD(P)-bd_dom_sf"/>
</dbReference>
<dbReference type="InterPro" id="IPR016039">
    <property type="entry name" value="Thiolase-like"/>
</dbReference>
<dbReference type="InterPro" id="IPR014031">
    <property type="entry name" value="Ketoacyl_synth_C"/>
</dbReference>
<evidence type="ECO:0008006" key="17">
    <source>
        <dbReference type="Google" id="ProtNLM"/>
    </source>
</evidence>
<dbReference type="SUPFAM" id="SSF53335">
    <property type="entry name" value="S-adenosyl-L-methionine-dependent methyltransferases"/>
    <property type="match status" value="1"/>
</dbReference>
<dbReference type="Pfam" id="PF00550">
    <property type="entry name" value="PP-binding"/>
    <property type="match status" value="1"/>
</dbReference>
<dbReference type="InterPro" id="IPR013120">
    <property type="entry name" value="FAR_NAD-bd"/>
</dbReference>
<comment type="similarity">
    <text evidence="9">In the C-terminal section; belongs to the NRP synthetase family.</text>
</comment>
<dbReference type="InterPro" id="IPR049551">
    <property type="entry name" value="PKS_DH_C"/>
</dbReference>
<dbReference type="SUPFAM" id="SSF47336">
    <property type="entry name" value="ACP-like"/>
    <property type="match status" value="2"/>
</dbReference>
<dbReference type="GO" id="GO:0004315">
    <property type="term" value="F:3-oxoacyl-[acyl-carrier-protein] synthase activity"/>
    <property type="evidence" value="ECO:0007669"/>
    <property type="project" value="InterPro"/>
</dbReference>
<evidence type="ECO:0000256" key="8">
    <source>
        <dbReference type="ARBA" id="ARBA00023268"/>
    </source>
</evidence>
<evidence type="ECO:0000256" key="9">
    <source>
        <dbReference type="ARBA" id="ARBA00029443"/>
    </source>
</evidence>
<evidence type="ECO:0000259" key="12">
    <source>
        <dbReference type="PROSITE" id="PS50075"/>
    </source>
</evidence>
<dbReference type="InterPro" id="IPR020845">
    <property type="entry name" value="AMP-binding_CS"/>
</dbReference>
<dbReference type="InterPro" id="IPR001227">
    <property type="entry name" value="Ac_transferase_dom_sf"/>
</dbReference>
<protein>
    <recommendedName>
        <fullName evidence="17">Beta-ketoacyl synthase domain-containing protein</fullName>
    </recommendedName>
</protein>
<dbReference type="InterPro" id="IPR014043">
    <property type="entry name" value="Acyl_transferase_dom"/>
</dbReference>
<dbReference type="InterPro" id="IPR056501">
    <property type="entry name" value="NAD-bd_HRPKS_sdrA"/>
</dbReference>
<dbReference type="Pfam" id="PF23297">
    <property type="entry name" value="ACP_SdgA_C"/>
    <property type="match status" value="1"/>
</dbReference>
<dbReference type="InterPro" id="IPR020806">
    <property type="entry name" value="PKS_PP-bd"/>
</dbReference>
<dbReference type="InterPro" id="IPR000873">
    <property type="entry name" value="AMP-dep_synth/lig_dom"/>
</dbReference>
<dbReference type="FunFam" id="3.40.47.10:FF:000019">
    <property type="entry name" value="Polyketide synthase type I"/>
    <property type="match status" value="1"/>
</dbReference>
<dbReference type="PROSITE" id="PS00455">
    <property type="entry name" value="AMP_BINDING"/>
    <property type="match status" value="1"/>
</dbReference>
<feature type="region of interest" description="C-terminal hotdog fold" evidence="10">
    <location>
        <begin position="1118"/>
        <end position="1274"/>
    </location>
</feature>
<dbReference type="InterPro" id="IPR029063">
    <property type="entry name" value="SAM-dependent_MTases_sf"/>
</dbReference>
<dbReference type="Gene3D" id="3.30.559.30">
    <property type="entry name" value="Nonribosomal peptide synthetase, condensation domain"/>
    <property type="match status" value="1"/>
</dbReference>
<keyword evidence="7" id="KW-0560">Oxidoreductase</keyword>
<reference evidence="16" key="1">
    <citation type="journal article" date="2014" name="Genome Announc.">
        <title>Draft genome sequence of Colletotrichum sublineola, a destructive pathogen of cultivated sorghum.</title>
        <authorList>
            <person name="Baroncelli R."/>
            <person name="Sanz-Martin J.M."/>
            <person name="Rech G.E."/>
            <person name="Sukno S.A."/>
            <person name="Thon M.R."/>
        </authorList>
    </citation>
    <scope>NUCLEOTIDE SEQUENCE [LARGE SCALE GENOMIC DNA]</scope>
    <source>
        <strain evidence="16">TX430BB</strain>
    </source>
</reference>
<evidence type="ECO:0000256" key="10">
    <source>
        <dbReference type="PROSITE-ProRule" id="PRU01363"/>
    </source>
</evidence>
<feature type="domain" description="Ketosynthase family 3 (KS3)" evidence="13">
    <location>
        <begin position="8"/>
        <end position="442"/>
    </location>
</feature>
<evidence type="ECO:0000256" key="1">
    <source>
        <dbReference type="ARBA" id="ARBA00022450"/>
    </source>
</evidence>
<dbReference type="PANTHER" id="PTHR43775">
    <property type="entry name" value="FATTY ACID SYNTHASE"/>
    <property type="match status" value="1"/>
</dbReference>
<dbReference type="InterPro" id="IPR023213">
    <property type="entry name" value="CAT-like_dom_sf"/>
</dbReference>
<dbReference type="InterPro" id="IPR006162">
    <property type="entry name" value="Ppantetheine_attach_site"/>
</dbReference>
<dbReference type="STRING" id="1173701.A0A066XT85"/>
<accession>A0A066XT85</accession>
<dbReference type="HOGENOM" id="CLU_000022_37_0_1"/>
<dbReference type="Pfam" id="PF00668">
    <property type="entry name" value="Condensation"/>
    <property type="match status" value="1"/>
</dbReference>
<dbReference type="GO" id="GO:0016491">
    <property type="term" value="F:oxidoreductase activity"/>
    <property type="evidence" value="ECO:0007669"/>
    <property type="project" value="UniProtKB-KW"/>
</dbReference>
<dbReference type="GO" id="GO:0004312">
    <property type="term" value="F:fatty acid synthase activity"/>
    <property type="evidence" value="ECO:0007669"/>
    <property type="project" value="TreeGrafter"/>
</dbReference>
<proteinExistence type="inferred from homology"/>
<dbReference type="OMA" id="TDYEPRW"/>
<dbReference type="Pfam" id="PF07993">
    <property type="entry name" value="NAD_binding_4"/>
    <property type="match status" value="1"/>
</dbReference>
<dbReference type="Gene3D" id="3.40.50.720">
    <property type="entry name" value="NAD(P)-binding Rossmann-like Domain"/>
    <property type="match status" value="2"/>
</dbReference>
<dbReference type="Gene3D" id="3.40.50.150">
    <property type="entry name" value="Vaccinia Virus protein VP39"/>
    <property type="match status" value="1"/>
</dbReference>
<dbReference type="InterPro" id="IPR054514">
    <property type="entry name" value="RhiE-like_linker"/>
</dbReference>
<evidence type="ECO:0000256" key="7">
    <source>
        <dbReference type="ARBA" id="ARBA00023002"/>
    </source>
</evidence>
<feature type="active site" description="Proton acceptor; for dehydratase activity" evidence="10">
    <location>
        <position position="997"/>
    </location>
</feature>
<keyword evidence="6" id="KW-0677">Repeat</keyword>
<dbReference type="Pfam" id="PF02801">
    <property type="entry name" value="Ketoacyl-synt_C"/>
    <property type="match status" value="1"/>
</dbReference>
<dbReference type="InterPro" id="IPR049552">
    <property type="entry name" value="PKS_DH_N"/>
</dbReference>
<dbReference type="Gene3D" id="3.30.300.30">
    <property type="match status" value="1"/>
</dbReference>
<dbReference type="CDD" id="cd00833">
    <property type="entry name" value="PKS"/>
    <property type="match status" value="1"/>
</dbReference>
<dbReference type="SMART" id="SM00827">
    <property type="entry name" value="PKS_AT"/>
    <property type="match status" value="1"/>
</dbReference>
<evidence type="ECO:0000259" key="13">
    <source>
        <dbReference type="PROSITE" id="PS52004"/>
    </source>
</evidence>
<dbReference type="EMBL" id="JMSE01000278">
    <property type="protein sequence ID" value="KDN70914.1"/>
    <property type="molecule type" value="Genomic_DNA"/>
</dbReference>
<evidence type="ECO:0000256" key="2">
    <source>
        <dbReference type="ARBA" id="ARBA00022553"/>
    </source>
</evidence>
<dbReference type="GO" id="GO:0030639">
    <property type="term" value="P:polyketide biosynthetic process"/>
    <property type="evidence" value="ECO:0007669"/>
    <property type="project" value="UniProtKB-ARBA"/>
</dbReference>
<dbReference type="Proteomes" id="UP000027238">
    <property type="component" value="Unassembled WGS sequence"/>
</dbReference>
<dbReference type="Pfam" id="PF00501">
    <property type="entry name" value="AMP-binding"/>
    <property type="match status" value="1"/>
</dbReference>
<dbReference type="GO" id="GO:0008168">
    <property type="term" value="F:methyltransferase activity"/>
    <property type="evidence" value="ECO:0007669"/>
    <property type="project" value="UniProtKB-KW"/>
</dbReference>
<dbReference type="Gene3D" id="3.30.559.10">
    <property type="entry name" value="Chloramphenicol acetyltransferase-like domain"/>
    <property type="match status" value="1"/>
</dbReference>
<keyword evidence="1" id="KW-0596">Phosphopantetheine</keyword>
<dbReference type="CDD" id="cd19532">
    <property type="entry name" value="C_PKS-NRPS"/>
    <property type="match status" value="1"/>
</dbReference>
<dbReference type="InterPro" id="IPR050091">
    <property type="entry name" value="PKS_NRPS_Biosynth_Enz"/>
</dbReference>
<dbReference type="InterPro" id="IPR009081">
    <property type="entry name" value="PP-bd_ACP"/>
</dbReference>
<dbReference type="eggNOG" id="KOG1202">
    <property type="taxonomic scope" value="Eukaryota"/>
</dbReference>
<dbReference type="Pfam" id="PF23114">
    <property type="entry name" value="NAD-bd_HRPKS_sdrA"/>
    <property type="match status" value="1"/>
</dbReference>
<dbReference type="SUPFAM" id="SSF52151">
    <property type="entry name" value="FabD/lysophospholipase-like"/>
    <property type="match status" value="1"/>
</dbReference>
<dbReference type="Gene3D" id="3.30.70.3290">
    <property type="match status" value="1"/>
</dbReference>
<dbReference type="InterPro" id="IPR001242">
    <property type="entry name" value="Condensation_dom"/>
</dbReference>
<dbReference type="eggNOG" id="KOG1178">
    <property type="taxonomic scope" value="Eukaryota"/>
</dbReference>
<comment type="caution">
    <text evidence="15">The sequence shown here is derived from an EMBL/GenBank/DDBJ whole genome shotgun (WGS) entry which is preliminary data.</text>
</comment>
<keyword evidence="2" id="KW-0597">Phosphoprotein</keyword>
<dbReference type="GO" id="GO:0006633">
    <property type="term" value="P:fatty acid biosynthetic process"/>
    <property type="evidence" value="ECO:0007669"/>
    <property type="project" value="InterPro"/>
</dbReference>